<keyword evidence="2" id="KW-0645">Protease</keyword>
<keyword evidence="4" id="KW-0788">Thiol protease</keyword>
<dbReference type="InterPro" id="IPR029030">
    <property type="entry name" value="Caspase-like_dom_sf"/>
</dbReference>
<gene>
    <name evidence="8" type="ORF">ASPCAL12835</name>
</gene>
<dbReference type="GO" id="GO:0006508">
    <property type="term" value="P:proteolysis"/>
    <property type="evidence" value="ECO:0007669"/>
    <property type="project" value="UniProtKB-KW"/>
</dbReference>
<dbReference type="OMA" id="SACEHIN"/>
<evidence type="ECO:0000313" key="8">
    <source>
        <dbReference type="EMBL" id="CEL09702.1"/>
    </source>
</evidence>
<keyword evidence="3" id="KW-0053">Apoptosis</keyword>
<dbReference type="SUPFAM" id="SSF52129">
    <property type="entry name" value="Caspase-like"/>
    <property type="match status" value="1"/>
</dbReference>
<comment type="similarity">
    <text evidence="1">Belongs to the peptidase C14B family.</text>
</comment>
<reference evidence="9" key="1">
    <citation type="journal article" date="2016" name="Genome Announc.">
        <title>Draft genome sequences of fungus Aspergillus calidoustus.</title>
        <authorList>
            <person name="Horn F."/>
            <person name="Linde J."/>
            <person name="Mattern D.J."/>
            <person name="Walther G."/>
            <person name="Guthke R."/>
            <person name="Scherlach K."/>
            <person name="Martin K."/>
            <person name="Brakhage A.A."/>
            <person name="Petzke L."/>
            <person name="Valiante V."/>
        </authorList>
    </citation>
    <scope>NUCLEOTIDE SEQUENCE [LARGE SCALE GENOMIC DNA]</scope>
    <source>
        <strain evidence="9">SF006504</strain>
    </source>
</reference>
<evidence type="ECO:0000259" key="7">
    <source>
        <dbReference type="Pfam" id="PF00656"/>
    </source>
</evidence>
<organism evidence="8 9">
    <name type="scientific">Aspergillus calidoustus</name>
    <dbReference type="NCBI Taxonomy" id="454130"/>
    <lineage>
        <taxon>Eukaryota</taxon>
        <taxon>Fungi</taxon>
        <taxon>Dikarya</taxon>
        <taxon>Ascomycota</taxon>
        <taxon>Pezizomycotina</taxon>
        <taxon>Eurotiomycetes</taxon>
        <taxon>Eurotiomycetidae</taxon>
        <taxon>Eurotiales</taxon>
        <taxon>Aspergillaceae</taxon>
        <taxon>Aspergillus</taxon>
        <taxon>Aspergillus subgen. Nidulantes</taxon>
    </lineage>
</organism>
<dbReference type="GO" id="GO:0006915">
    <property type="term" value="P:apoptotic process"/>
    <property type="evidence" value="ECO:0007669"/>
    <property type="project" value="UniProtKB-KW"/>
</dbReference>
<evidence type="ECO:0000256" key="4">
    <source>
        <dbReference type="ARBA" id="ARBA00022807"/>
    </source>
</evidence>
<dbReference type="Pfam" id="PF00656">
    <property type="entry name" value="Peptidase_C14"/>
    <property type="match status" value="1"/>
</dbReference>
<evidence type="ECO:0000256" key="5">
    <source>
        <dbReference type="ARBA" id="ARBA00023145"/>
    </source>
</evidence>
<evidence type="ECO:0000256" key="1">
    <source>
        <dbReference type="ARBA" id="ARBA00009005"/>
    </source>
</evidence>
<evidence type="ECO:0000256" key="3">
    <source>
        <dbReference type="ARBA" id="ARBA00022703"/>
    </source>
</evidence>
<dbReference type="PANTHER" id="PTHR48104">
    <property type="entry name" value="METACASPASE-4"/>
    <property type="match status" value="1"/>
</dbReference>
<dbReference type="OrthoDB" id="3223806at2759"/>
<sequence length="849" mass="93446">MTTTGRALLIASPFQGLRGPVSDADAVASVLCKRGFEITRCYGRDATRDGIRNAWNTFIKSIAIDDAVVIYYSGHGGLVTRPKHGESSKLPDEPEHVKQWHYQFLVPVDYDQSTADDFRGILDVELSYLVERTTNKSRNVTVILDCCHAGGMARDPGLGGDAVPKSLLKVLDYHNLSRVVDKLLQDGRVGRDEEDGLILGNPHAVRIAAAAPPETAWEYRNARGEWTGALTEALVRALEEADGQEATWRSTALRVRELVNVMFPGQHPQVEGPATRLHFSIKEQPSQVLLLKLEDDIPVIQAGAVAGIRKKNRYSVMPLRASRADSQTRLAEATVTHVTGFRALTELSSSTTGLDNGIGIIPPEGALCFLEAESLHQWPVKLHALDPSALTDEIEKSQYLRICNDYNDQPLLVHFHQTSDWVSLVTNRGIQIAQRHVGGEDAERMQAYRDIVTDAEKVARAQHLLSLRAEDPAELLTHQIELEVGLVQDGQRTRILKPERGYDHVTEGDRAYIMLSNKGRDSVYVFVFDINVTGAISLISASSPRGIRLDPGQSHTIGSNRFGTLRGLPFSWPKRISKDRPVDERLLFILTNAPVDLGHLSDSEHRSSTGRGGLSNLEKVTSSISSGNSRDLSRQLDGDDVMFEVVHVPFMLCPLGWNNGGEEVMDLEDVRDAKGNQEHVTLLADLPSPASLAETGDFPEIPPHIAPSSKGILGRLVRAGKKIPACVWVVNRHTDDIVVVVSKYRPSRLLTQAGLEVSATGVGFNLGSVTIQGPATRKTLPPEERDPKGAIAVFPMWTRKDGFGVITIFKGSSELPYIENDRIPLGATAYFVNRPDLEFVEYKAEEEPH</sequence>
<evidence type="ECO:0000256" key="2">
    <source>
        <dbReference type="ARBA" id="ARBA00022670"/>
    </source>
</evidence>
<feature type="region of interest" description="Disordered" evidence="6">
    <location>
        <begin position="599"/>
        <end position="632"/>
    </location>
</feature>
<keyword evidence="5" id="KW-0865">Zymogen</keyword>
<dbReference type="GO" id="GO:0005737">
    <property type="term" value="C:cytoplasm"/>
    <property type="evidence" value="ECO:0007669"/>
    <property type="project" value="TreeGrafter"/>
</dbReference>
<dbReference type="InterPro" id="IPR050452">
    <property type="entry name" value="Metacaspase"/>
</dbReference>
<keyword evidence="4" id="KW-0378">Hydrolase</keyword>
<dbReference type="GO" id="GO:0004197">
    <property type="term" value="F:cysteine-type endopeptidase activity"/>
    <property type="evidence" value="ECO:0007669"/>
    <property type="project" value="InterPro"/>
</dbReference>
<name>A0A0U5GD38_ASPCI</name>
<dbReference type="PANTHER" id="PTHR48104:SF30">
    <property type="entry name" value="METACASPASE-1"/>
    <property type="match status" value="1"/>
</dbReference>
<feature type="domain" description="Peptidase C14 caspase" evidence="7">
    <location>
        <begin position="5"/>
        <end position="271"/>
    </location>
</feature>
<evidence type="ECO:0000313" key="9">
    <source>
        <dbReference type="Proteomes" id="UP000054771"/>
    </source>
</evidence>
<evidence type="ECO:0000256" key="6">
    <source>
        <dbReference type="SAM" id="MobiDB-lite"/>
    </source>
</evidence>
<dbReference type="Gene3D" id="3.40.50.1460">
    <property type="match status" value="1"/>
</dbReference>
<accession>A0A0U5GD38</accession>
<dbReference type="AlphaFoldDB" id="A0A0U5GD38"/>
<feature type="compositionally biased region" description="Polar residues" evidence="6">
    <location>
        <begin position="618"/>
        <end position="630"/>
    </location>
</feature>
<dbReference type="InterPro" id="IPR011600">
    <property type="entry name" value="Pept_C14_caspase"/>
</dbReference>
<protein>
    <recommendedName>
        <fullName evidence="7">Peptidase C14 caspase domain-containing protein</fullName>
    </recommendedName>
</protein>
<proteinExistence type="inferred from homology"/>
<dbReference type="Proteomes" id="UP000054771">
    <property type="component" value="Unassembled WGS sequence"/>
</dbReference>
<dbReference type="EMBL" id="CDMC01000015">
    <property type="protein sequence ID" value="CEL09702.1"/>
    <property type="molecule type" value="Genomic_DNA"/>
</dbReference>
<keyword evidence="9" id="KW-1185">Reference proteome</keyword>